<dbReference type="RefSeq" id="WP_135460915.1">
    <property type="nucleotide sequence ID" value="NZ_SRLC01000001.1"/>
</dbReference>
<dbReference type="EMBL" id="SRLC01000001">
    <property type="protein sequence ID" value="TGE23888.1"/>
    <property type="molecule type" value="Genomic_DNA"/>
</dbReference>
<dbReference type="OrthoDB" id="871451at2"/>
<evidence type="ECO:0000256" key="1">
    <source>
        <dbReference type="ARBA" id="ARBA00008791"/>
    </source>
</evidence>
<dbReference type="InterPro" id="IPR006016">
    <property type="entry name" value="UspA"/>
</dbReference>
<evidence type="ECO:0000313" key="4">
    <source>
        <dbReference type="Proteomes" id="UP000297549"/>
    </source>
</evidence>
<comment type="similarity">
    <text evidence="1">Belongs to the universal stress protein A family.</text>
</comment>
<feature type="domain" description="UspA" evidence="2">
    <location>
        <begin position="5"/>
        <end position="135"/>
    </location>
</feature>
<name>A0A4Z0Q1G0_9BACT</name>
<gene>
    <name evidence="3" type="ORF">E5K00_01345</name>
</gene>
<accession>A0A4Z0Q1G0</accession>
<dbReference type="InterPro" id="IPR014729">
    <property type="entry name" value="Rossmann-like_a/b/a_fold"/>
</dbReference>
<sequence>MAPSLVVLTDFFAVSNRALSYAAQLAVPLGAPLVLLHVRRDGLLAPEEYHARHTRQGESQTTHALQHLAAEQPVPTEVDISDSFLPDAVQQAVRHHHPLLLVLGRPGSATTPQEVITSTAMDLLRNAPYPLLVVPTVGWDSFPPRRFLLAVDGQPFRLCSHQDVIRRLLEATQGTLDIVHVTDEEHARPGAAEVLEEIRANELADELTESQVHDVSQRTAVGGILQEAGRLEADVVVVVARRHSLLGSLFHRSITAQVLQESPIPVLVLPAED</sequence>
<dbReference type="PANTHER" id="PTHR46268">
    <property type="entry name" value="STRESS RESPONSE PROTEIN NHAX"/>
    <property type="match status" value="1"/>
</dbReference>
<dbReference type="Gene3D" id="3.40.50.620">
    <property type="entry name" value="HUPs"/>
    <property type="match status" value="2"/>
</dbReference>
<dbReference type="PANTHER" id="PTHR46268:SF6">
    <property type="entry name" value="UNIVERSAL STRESS PROTEIN UP12"/>
    <property type="match status" value="1"/>
</dbReference>
<dbReference type="Proteomes" id="UP000297549">
    <property type="component" value="Unassembled WGS sequence"/>
</dbReference>
<keyword evidence="4" id="KW-1185">Reference proteome</keyword>
<reference evidence="3 4" key="1">
    <citation type="submission" date="2019-04" db="EMBL/GenBank/DDBJ databases">
        <authorList>
            <person name="Feng G."/>
            <person name="Zhang J."/>
            <person name="Zhu H."/>
        </authorList>
    </citation>
    <scope>NUCLEOTIDE SEQUENCE [LARGE SCALE GENOMIC DNA]</scope>
    <source>
        <strain evidence="3 4">JCM 31653</strain>
    </source>
</reference>
<dbReference type="Pfam" id="PF00582">
    <property type="entry name" value="Usp"/>
    <property type="match status" value="2"/>
</dbReference>
<evidence type="ECO:0000259" key="2">
    <source>
        <dbReference type="Pfam" id="PF00582"/>
    </source>
</evidence>
<evidence type="ECO:0000313" key="3">
    <source>
        <dbReference type="EMBL" id="TGE23888.1"/>
    </source>
</evidence>
<feature type="domain" description="UspA" evidence="2">
    <location>
        <begin position="145"/>
        <end position="270"/>
    </location>
</feature>
<dbReference type="SUPFAM" id="SSF52402">
    <property type="entry name" value="Adenine nucleotide alpha hydrolases-like"/>
    <property type="match status" value="2"/>
</dbReference>
<protein>
    <submittedName>
        <fullName evidence="3">Universal stress protein</fullName>
    </submittedName>
</protein>
<comment type="caution">
    <text evidence="3">The sequence shown here is derived from an EMBL/GenBank/DDBJ whole genome shotgun (WGS) entry which is preliminary data.</text>
</comment>
<organism evidence="3 4">
    <name type="scientific">Hymenobacter aquaticus</name>
    <dbReference type="NCBI Taxonomy" id="1867101"/>
    <lineage>
        <taxon>Bacteria</taxon>
        <taxon>Pseudomonadati</taxon>
        <taxon>Bacteroidota</taxon>
        <taxon>Cytophagia</taxon>
        <taxon>Cytophagales</taxon>
        <taxon>Hymenobacteraceae</taxon>
        <taxon>Hymenobacter</taxon>
    </lineage>
</organism>
<dbReference type="CDD" id="cd00293">
    <property type="entry name" value="USP-like"/>
    <property type="match status" value="2"/>
</dbReference>
<proteinExistence type="inferred from homology"/>
<dbReference type="AlphaFoldDB" id="A0A4Z0Q1G0"/>